<evidence type="ECO:0000313" key="2">
    <source>
        <dbReference type="Proteomes" id="UP000054632"/>
    </source>
</evidence>
<name>A0A0V1E9F7_TRIPS</name>
<proteinExistence type="predicted"/>
<dbReference type="Proteomes" id="UP000054632">
    <property type="component" value="Unassembled WGS sequence"/>
</dbReference>
<organism evidence="1 2">
    <name type="scientific">Trichinella pseudospiralis</name>
    <name type="common">Parasitic roundworm</name>
    <dbReference type="NCBI Taxonomy" id="6337"/>
    <lineage>
        <taxon>Eukaryota</taxon>
        <taxon>Metazoa</taxon>
        <taxon>Ecdysozoa</taxon>
        <taxon>Nematoda</taxon>
        <taxon>Enoplea</taxon>
        <taxon>Dorylaimia</taxon>
        <taxon>Trichinellida</taxon>
        <taxon>Trichinellidae</taxon>
        <taxon>Trichinella</taxon>
    </lineage>
</organism>
<comment type="caution">
    <text evidence="1">The sequence shown here is derived from an EMBL/GenBank/DDBJ whole genome shotgun (WGS) entry which is preliminary data.</text>
</comment>
<accession>A0A0V1E9F7</accession>
<evidence type="ECO:0000313" key="1">
    <source>
        <dbReference type="EMBL" id="KRY69843.1"/>
    </source>
</evidence>
<dbReference type="AlphaFoldDB" id="A0A0V1E9F7"/>
<protein>
    <submittedName>
        <fullName evidence="1">Uncharacterized protein</fullName>
    </submittedName>
</protein>
<dbReference type="EMBL" id="JYDR01000083">
    <property type="protein sequence ID" value="KRY69843.1"/>
    <property type="molecule type" value="Genomic_DNA"/>
</dbReference>
<sequence>MVEIHMTWLFHRSALPVLHELLGRQWNGGGMRVDELWEGIRTWKRHLRNLFPAKLFCLSQIFFTSFVTSDKLVKAIRWKSYSPMVVSCISSIRFSSLDGLVLDSTSYKGHSTICHRSTNIRKNILFSINHSVQLTKYSDEEHYR</sequence>
<reference evidence="1 2" key="1">
    <citation type="submission" date="2015-01" db="EMBL/GenBank/DDBJ databases">
        <title>Evolution of Trichinella species and genotypes.</title>
        <authorList>
            <person name="Korhonen P.K."/>
            <person name="Edoardo P."/>
            <person name="Giuseppe L.R."/>
            <person name="Gasser R.B."/>
        </authorList>
    </citation>
    <scope>NUCLEOTIDE SEQUENCE [LARGE SCALE GENOMIC DNA]</scope>
    <source>
        <strain evidence="1">ISS13</strain>
    </source>
</reference>
<gene>
    <name evidence="1" type="ORF">T4A_6755</name>
</gene>